<accession>D8K853</accession>
<dbReference type="InterPro" id="IPR011034">
    <property type="entry name" value="Formyl_transferase-like_C_sf"/>
</dbReference>
<dbReference type="HAMAP" id="MF_00527">
    <property type="entry name" value="3MGH"/>
    <property type="match status" value="1"/>
</dbReference>
<dbReference type="Proteomes" id="UP000000393">
    <property type="component" value="Chromosome"/>
</dbReference>
<dbReference type="GO" id="GO:0006284">
    <property type="term" value="P:base-excision repair"/>
    <property type="evidence" value="ECO:0007669"/>
    <property type="project" value="InterPro"/>
</dbReference>
<dbReference type="Gene3D" id="3.10.300.10">
    <property type="entry name" value="Methylpurine-DNA glycosylase (MPG)"/>
    <property type="match status" value="1"/>
</dbReference>
<protein>
    <recommendedName>
        <fullName evidence="5">Putative 3-methyladenine DNA glycosylase</fullName>
        <ecNumber evidence="5">3.2.2.-</ecNumber>
    </recommendedName>
</protein>
<dbReference type="EC" id="3.2.2.-" evidence="5"/>
<dbReference type="STRING" id="105559.Nwat_0060"/>
<name>D8K853_NITWC</name>
<evidence type="ECO:0000313" key="7">
    <source>
        <dbReference type="Proteomes" id="UP000000393"/>
    </source>
</evidence>
<dbReference type="CDD" id="cd00540">
    <property type="entry name" value="AAG"/>
    <property type="match status" value="1"/>
</dbReference>
<dbReference type="InterPro" id="IPR036995">
    <property type="entry name" value="MPG_sf"/>
</dbReference>
<evidence type="ECO:0000256" key="1">
    <source>
        <dbReference type="ARBA" id="ARBA00009232"/>
    </source>
</evidence>
<reference evidence="6 7" key="1">
    <citation type="submission" date="2010-06" db="EMBL/GenBank/DDBJ databases">
        <title>Complete sequence of chromosome of Nitrosococcus watsoni C-113.</title>
        <authorList>
            <consortium name="US DOE Joint Genome Institute"/>
            <person name="Lucas S."/>
            <person name="Copeland A."/>
            <person name="Lapidus A."/>
            <person name="Cheng J.-F."/>
            <person name="Bruce D."/>
            <person name="Goodwin L."/>
            <person name="Pitluck S."/>
            <person name="Malfatti S.A."/>
            <person name="Chain P.S.G."/>
            <person name="Land M."/>
            <person name="Hauser L."/>
            <person name="Kyrpides N."/>
            <person name="Ivanova N."/>
            <person name="Cambell M.A."/>
            <person name="Heidelberg J.F."/>
            <person name="Klotz M.G."/>
            <person name="Woyke T."/>
        </authorList>
    </citation>
    <scope>NUCLEOTIDE SEQUENCE [LARGE SCALE GENOMIC DNA]</scope>
    <source>
        <strain evidence="6 7">C-113</strain>
    </source>
</reference>
<proteinExistence type="inferred from homology"/>
<organism evidence="6 7">
    <name type="scientific">Nitrosococcus watsoni (strain C-113)</name>
    <dbReference type="NCBI Taxonomy" id="105559"/>
    <lineage>
        <taxon>Bacteria</taxon>
        <taxon>Pseudomonadati</taxon>
        <taxon>Pseudomonadota</taxon>
        <taxon>Gammaproteobacteria</taxon>
        <taxon>Chromatiales</taxon>
        <taxon>Chromatiaceae</taxon>
        <taxon>Nitrosococcus</taxon>
    </lineage>
</organism>
<keyword evidence="4 5" id="KW-0234">DNA repair</keyword>
<evidence type="ECO:0000256" key="2">
    <source>
        <dbReference type="ARBA" id="ARBA00022763"/>
    </source>
</evidence>
<dbReference type="OrthoDB" id="9794313at2"/>
<dbReference type="AlphaFoldDB" id="D8K853"/>
<evidence type="ECO:0000256" key="4">
    <source>
        <dbReference type="ARBA" id="ARBA00023204"/>
    </source>
</evidence>
<dbReference type="PANTHER" id="PTHR10429:SF0">
    <property type="entry name" value="DNA-3-METHYLADENINE GLYCOSYLASE"/>
    <property type="match status" value="1"/>
</dbReference>
<keyword evidence="7" id="KW-1185">Reference proteome</keyword>
<evidence type="ECO:0000256" key="3">
    <source>
        <dbReference type="ARBA" id="ARBA00022801"/>
    </source>
</evidence>
<gene>
    <name evidence="6" type="ordered locus">Nwat_0060</name>
</gene>
<comment type="similarity">
    <text evidence="1 5">Belongs to the DNA glycosylase MPG family.</text>
</comment>
<dbReference type="HOGENOM" id="CLU_060471_1_0_6"/>
<evidence type="ECO:0000313" key="6">
    <source>
        <dbReference type="EMBL" id="ADJ27048.1"/>
    </source>
</evidence>
<keyword evidence="2 5" id="KW-0227">DNA damage</keyword>
<keyword evidence="3 5" id="KW-0378">Hydrolase</keyword>
<dbReference type="InterPro" id="IPR003180">
    <property type="entry name" value="MPG"/>
</dbReference>
<dbReference type="NCBIfam" id="NF002003">
    <property type="entry name" value="PRK00802.1-3"/>
    <property type="match status" value="1"/>
</dbReference>
<dbReference type="RefSeq" id="WP_013219160.1">
    <property type="nucleotide sequence ID" value="NC_014315.1"/>
</dbReference>
<dbReference type="eggNOG" id="COG2094">
    <property type="taxonomic scope" value="Bacteria"/>
</dbReference>
<keyword evidence="6" id="KW-0326">Glycosidase</keyword>
<dbReference type="NCBIfam" id="TIGR00567">
    <property type="entry name" value="3mg"/>
    <property type="match status" value="1"/>
</dbReference>
<dbReference type="FunFam" id="3.10.300.10:FF:000001">
    <property type="entry name" value="Putative 3-methyladenine DNA glycosylase"/>
    <property type="match status" value="1"/>
</dbReference>
<dbReference type="KEGG" id="nwa:Nwat_0060"/>
<dbReference type="Pfam" id="PF02245">
    <property type="entry name" value="Pur_DNA_glyco"/>
    <property type="match status" value="1"/>
</dbReference>
<dbReference type="GO" id="GO:0003677">
    <property type="term" value="F:DNA binding"/>
    <property type="evidence" value="ECO:0007669"/>
    <property type="project" value="InterPro"/>
</dbReference>
<dbReference type="GO" id="GO:0003905">
    <property type="term" value="F:alkylbase DNA N-glycosylase activity"/>
    <property type="evidence" value="ECO:0007669"/>
    <property type="project" value="InterPro"/>
</dbReference>
<dbReference type="EMBL" id="CP002086">
    <property type="protein sequence ID" value="ADJ27048.1"/>
    <property type="molecule type" value="Genomic_DNA"/>
</dbReference>
<dbReference type="SUPFAM" id="SSF50486">
    <property type="entry name" value="FMT C-terminal domain-like"/>
    <property type="match status" value="1"/>
</dbReference>
<dbReference type="PANTHER" id="PTHR10429">
    <property type="entry name" value="DNA-3-METHYLADENINE GLYCOSYLASE"/>
    <property type="match status" value="1"/>
</dbReference>
<evidence type="ECO:0000256" key="5">
    <source>
        <dbReference type="HAMAP-Rule" id="MF_00527"/>
    </source>
</evidence>
<sequence>MDRNNLLPPHFYARDALEVAADLLGALLCREQIVLRITEVEAYRWPEDTANHGRHGRTLRNEALWGPPARVYLYLCYGIHHLLNLVTGEEGQAAAVLIRACEPVAGCDVIQRRRGGKIKPSLLTGPGKVGAALGLDLSWNHHPLYEPGGLEVRRGTPVATPLAGPRVGIAYASSEHRNAPWRLASPDNPWVSYRSQLQPGQ</sequence>